<dbReference type="Gene3D" id="1.10.3720.10">
    <property type="entry name" value="MetI-like"/>
    <property type="match status" value="1"/>
</dbReference>
<dbReference type="Gene3D" id="1.20.58.370">
    <property type="entry name" value="MalF N-terminal region-like"/>
    <property type="match status" value="1"/>
</dbReference>
<dbReference type="FunFam" id="1.10.3720.10:FF:000036">
    <property type="entry name" value="Maltodextrin ABC transporter, permease protein"/>
    <property type="match status" value="1"/>
</dbReference>
<proteinExistence type="inferred from homology"/>
<dbReference type="SUPFAM" id="SSF161098">
    <property type="entry name" value="MetI-like"/>
    <property type="match status" value="1"/>
</dbReference>
<keyword evidence="5 10" id="KW-0762">Sugar transport</keyword>
<evidence type="ECO:0000313" key="12">
    <source>
        <dbReference type="EMBL" id="EOT39263.1"/>
    </source>
</evidence>
<dbReference type="Proteomes" id="UP000014127">
    <property type="component" value="Unassembled WGS sequence"/>
</dbReference>
<evidence type="ECO:0000256" key="6">
    <source>
        <dbReference type="ARBA" id="ARBA00022692"/>
    </source>
</evidence>
<protein>
    <recommendedName>
        <fullName evidence="10">Maltose/maltodextrin transport system permease protein</fullName>
    </recommendedName>
</protein>
<feature type="transmembrane region" description="Helical" evidence="9">
    <location>
        <begin position="282"/>
        <end position="304"/>
    </location>
</feature>
<dbReference type="InterPro" id="IPR000515">
    <property type="entry name" value="MetI-like"/>
</dbReference>
<feature type="transmembrane region" description="Helical" evidence="9">
    <location>
        <begin position="226"/>
        <end position="248"/>
    </location>
</feature>
<dbReference type="CDD" id="cd06261">
    <property type="entry name" value="TM_PBP2"/>
    <property type="match status" value="1"/>
</dbReference>
<feature type="domain" description="ABC transmembrane type-1" evidence="11">
    <location>
        <begin position="189"/>
        <end position="417"/>
    </location>
</feature>
<evidence type="ECO:0000256" key="5">
    <source>
        <dbReference type="ARBA" id="ARBA00022597"/>
    </source>
</evidence>
<evidence type="ECO:0000256" key="3">
    <source>
        <dbReference type="ARBA" id="ARBA00022448"/>
    </source>
</evidence>
<dbReference type="Pfam" id="PF00528">
    <property type="entry name" value="BPD_transp_1"/>
    <property type="match status" value="1"/>
</dbReference>
<organism evidence="12 13">
    <name type="scientific">Enterococcus dispar ATCC 51266</name>
    <dbReference type="NCBI Taxonomy" id="1139219"/>
    <lineage>
        <taxon>Bacteria</taxon>
        <taxon>Bacillati</taxon>
        <taxon>Bacillota</taxon>
        <taxon>Bacilli</taxon>
        <taxon>Lactobacillales</taxon>
        <taxon>Enterococcaceae</taxon>
        <taxon>Enterococcus</taxon>
    </lineage>
</organism>
<evidence type="ECO:0000256" key="1">
    <source>
        <dbReference type="ARBA" id="ARBA00004651"/>
    </source>
</evidence>
<keyword evidence="8 9" id="KW-0472">Membrane</keyword>
<evidence type="ECO:0000256" key="2">
    <source>
        <dbReference type="ARBA" id="ARBA00009047"/>
    </source>
</evidence>
<name>S0KGJ7_9ENTE</name>
<keyword evidence="4 10" id="KW-1003">Cell membrane</keyword>
<dbReference type="RefSeq" id="WP_016173385.1">
    <property type="nucleotide sequence ID" value="NZ_ASWK01000001.1"/>
</dbReference>
<gene>
    <name evidence="12" type="ORF">OMK_02259</name>
</gene>
<feature type="transmembrane region" description="Helical" evidence="9">
    <location>
        <begin position="128"/>
        <end position="150"/>
    </location>
</feature>
<comment type="similarity">
    <text evidence="2 10">Belongs to the binding-protein-dependent transport system permease family. MalFG subfamily.</text>
</comment>
<keyword evidence="7 9" id="KW-1133">Transmembrane helix</keyword>
<evidence type="ECO:0000256" key="4">
    <source>
        <dbReference type="ARBA" id="ARBA00022475"/>
    </source>
</evidence>
<evidence type="ECO:0000256" key="10">
    <source>
        <dbReference type="RuleBase" id="RU367050"/>
    </source>
</evidence>
<evidence type="ECO:0000259" key="11">
    <source>
        <dbReference type="PROSITE" id="PS50928"/>
    </source>
</evidence>
<keyword evidence="3 9" id="KW-0813">Transport</keyword>
<dbReference type="STRING" id="44009.RV01_GL001841"/>
<dbReference type="SUPFAM" id="SSF160964">
    <property type="entry name" value="MalF N-terminal region-like"/>
    <property type="match status" value="1"/>
</dbReference>
<keyword evidence="13" id="KW-1185">Reference proteome</keyword>
<dbReference type="GO" id="GO:1990060">
    <property type="term" value="C:maltose transport complex"/>
    <property type="evidence" value="ECO:0007669"/>
    <property type="project" value="TreeGrafter"/>
</dbReference>
<comment type="subcellular location">
    <subcellularLocation>
        <location evidence="1 9">Cell membrane</location>
        <topology evidence="1 9">Multi-pass membrane protein</topology>
    </subcellularLocation>
</comment>
<dbReference type="InterPro" id="IPR035277">
    <property type="entry name" value="MalF_N"/>
</dbReference>
<dbReference type="PATRIC" id="fig|1139219.3.peg.2203"/>
<evidence type="ECO:0000313" key="13">
    <source>
        <dbReference type="Proteomes" id="UP000014127"/>
    </source>
</evidence>
<feature type="transmembrane region" description="Helical" evidence="9">
    <location>
        <begin position="333"/>
        <end position="352"/>
    </location>
</feature>
<feature type="transmembrane region" description="Helical" evidence="9">
    <location>
        <begin position="396"/>
        <end position="418"/>
    </location>
</feature>
<dbReference type="eggNOG" id="COG1175">
    <property type="taxonomic scope" value="Bacteria"/>
</dbReference>
<accession>S0KGJ7</accession>
<feature type="transmembrane region" description="Helical" evidence="9">
    <location>
        <begin position="66"/>
        <end position="91"/>
    </location>
</feature>
<dbReference type="HOGENOM" id="CLU_016047_0_3_9"/>
<keyword evidence="6 9" id="KW-0812">Transmembrane</keyword>
<dbReference type="OrthoDB" id="9778687at2"/>
<evidence type="ECO:0000256" key="8">
    <source>
        <dbReference type="ARBA" id="ARBA00023136"/>
    </source>
</evidence>
<dbReference type="InterPro" id="IPR035906">
    <property type="entry name" value="MetI-like_sf"/>
</dbReference>
<feature type="transmembrane region" description="Helical" evidence="9">
    <location>
        <begin position="29"/>
        <end position="46"/>
    </location>
</feature>
<comment type="function">
    <text evidence="10">Part of the ABC transporter complex MalEFGK involved in maltose/maltodextrin import. Probably responsible for the translocation of the substrate across the membrane.</text>
</comment>
<evidence type="ECO:0000256" key="7">
    <source>
        <dbReference type="ARBA" id="ARBA00022989"/>
    </source>
</evidence>
<dbReference type="GO" id="GO:0015423">
    <property type="term" value="F:ABC-type maltose transporter activity"/>
    <property type="evidence" value="ECO:0007669"/>
    <property type="project" value="TreeGrafter"/>
</dbReference>
<dbReference type="GO" id="GO:0042956">
    <property type="term" value="P:maltodextrin transmembrane transport"/>
    <property type="evidence" value="ECO:0007669"/>
    <property type="project" value="TreeGrafter"/>
</dbReference>
<comment type="caution">
    <text evidence="12">The sequence shown here is derived from an EMBL/GenBank/DDBJ whole genome shotgun (WGS) entry which is preliminary data.</text>
</comment>
<dbReference type="AlphaFoldDB" id="S0KGJ7"/>
<feature type="transmembrane region" description="Helical" evidence="9">
    <location>
        <begin position="193"/>
        <end position="214"/>
    </location>
</feature>
<dbReference type="PANTHER" id="PTHR47314:SF1">
    <property type="entry name" value="MALTOSE_MALTODEXTRIN TRANSPORT SYSTEM PERMEASE PROTEIN MALF"/>
    <property type="match status" value="1"/>
</dbReference>
<dbReference type="PANTHER" id="PTHR47314">
    <property type="entry name" value="MALTOSE/MALTODEXTRIN TRANSPORT SYSTEM PERMEASE PROTEIN MALF"/>
    <property type="match status" value="1"/>
</dbReference>
<reference evidence="12 13" key="1">
    <citation type="submission" date="2013-03" db="EMBL/GenBank/DDBJ databases">
        <title>The Genome Sequence of Enterococcus dispar ATCC_51266 (Illumina only assembly).</title>
        <authorList>
            <consortium name="The Broad Institute Genomics Platform"/>
            <consortium name="The Broad Institute Genome Sequencing Center for Infectious Disease"/>
            <person name="Earl A."/>
            <person name="Russ C."/>
            <person name="Gilmore M."/>
            <person name="Surin D."/>
            <person name="Walker B."/>
            <person name="Young S."/>
            <person name="Zeng Q."/>
            <person name="Gargeya S."/>
            <person name="Fitzgerald M."/>
            <person name="Haas B."/>
            <person name="Abouelleil A."/>
            <person name="Allen A.W."/>
            <person name="Alvarado L."/>
            <person name="Arachchi H.M."/>
            <person name="Berlin A.M."/>
            <person name="Chapman S.B."/>
            <person name="Gainer-Dewar J."/>
            <person name="Goldberg J."/>
            <person name="Griggs A."/>
            <person name="Gujja S."/>
            <person name="Hansen M."/>
            <person name="Howarth C."/>
            <person name="Imamovic A."/>
            <person name="Ireland A."/>
            <person name="Larimer J."/>
            <person name="McCowan C."/>
            <person name="Murphy C."/>
            <person name="Pearson M."/>
            <person name="Poon T.W."/>
            <person name="Priest M."/>
            <person name="Roberts A."/>
            <person name="Saif S."/>
            <person name="Shea T."/>
            <person name="Sisk P."/>
            <person name="Sykes S."/>
            <person name="Wortman J."/>
            <person name="Nusbaum C."/>
            <person name="Birren B."/>
        </authorList>
    </citation>
    <scope>NUCLEOTIDE SEQUENCE [LARGE SCALE GENOMIC DNA]</scope>
    <source>
        <strain evidence="12 13">ATCC 51266</strain>
    </source>
</reference>
<dbReference type="PROSITE" id="PS50928">
    <property type="entry name" value="ABC_TM1"/>
    <property type="match status" value="1"/>
</dbReference>
<evidence type="ECO:0000256" key="9">
    <source>
        <dbReference type="RuleBase" id="RU363032"/>
    </source>
</evidence>
<sequence length="428" mass="48250">MMTKVLKLAGRMLVPGIGQIYNGQKIKGLFFLGIFLVFLGEIFFWGSDFLNNIITLGKVPIKDNSLFYLVEGTIQILIIVVFLFFWIISMIDVRNVKKKKEQGEKINRTIKEHWITVSKQGFPYLLTIPAYIFMLISIVFPVLVSILISFTNYDFEHTPPAQLLNWVGLDNFSTIVTNELIRNTFFKVLEWTLIWTFTATTLQIVIGITLAVILNKEGLKFKRIFGVIFLLPWAVPAFITIMSFSNIFSDSAGAINTQVIPLINTIFPFFDLTSIPWKTDPFWTKVAIVLVQGWIGFPYIYIMVSGILQSIPKDLYEAATVDGATSFQRFRSITLPSILLIAAPTFITQYVGNFNNFSTIYLFNNGGPGSVGVGAGETDILISWIYKLVTGNSPQYSFAAAITLVISFFIIASSLLVFKRTKAFKLED</sequence>
<dbReference type="EMBL" id="AHYR01000011">
    <property type="protein sequence ID" value="EOT39263.1"/>
    <property type="molecule type" value="Genomic_DNA"/>
</dbReference>